<dbReference type="InterPro" id="IPR046906">
    <property type="entry name" value="Mab-21_HhH/H2TH-like"/>
</dbReference>
<reference evidence="5" key="1">
    <citation type="submission" date="2021-02" db="EMBL/GenBank/DDBJ databases">
        <authorList>
            <person name="Nowell W R."/>
        </authorList>
    </citation>
    <scope>NUCLEOTIDE SEQUENCE</scope>
</reference>
<dbReference type="EMBL" id="CAJNOK010020117">
    <property type="protein sequence ID" value="CAF1311328.1"/>
    <property type="molecule type" value="Genomic_DNA"/>
</dbReference>
<protein>
    <submittedName>
        <fullName evidence="5">Uncharacterized protein</fullName>
    </submittedName>
</protein>
<evidence type="ECO:0000256" key="1">
    <source>
        <dbReference type="ARBA" id="ARBA00008307"/>
    </source>
</evidence>
<evidence type="ECO:0000313" key="4">
    <source>
        <dbReference type="EMBL" id="CAF1311328.1"/>
    </source>
</evidence>
<name>A0A8S2QQ30_9BILA</name>
<dbReference type="PANTHER" id="PTHR10656">
    <property type="entry name" value="CELL FATE DETERMINING PROTEIN MAB21-RELATED"/>
    <property type="match status" value="1"/>
</dbReference>
<dbReference type="Gene3D" id="1.10.1410.40">
    <property type="match status" value="1"/>
</dbReference>
<evidence type="ECO:0000313" key="6">
    <source>
        <dbReference type="Proteomes" id="UP000682733"/>
    </source>
</evidence>
<dbReference type="PANTHER" id="PTHR10656:SF42">
    <property type="entry name" value="CYCLIC GMP-AMP SYNTHASE-LIKE PROTEIN-RELATED"/>
    <property type="match status" value="1"/>
</dbReference>
<organism evidence="5 6">
    <name type="scientific">Didymodactylos carnosus</name>
    <dbReference type="NCBI Taxonomy" id="1234261"/>
    <lineage>
        <taxon>Eukaryota</taxon>
        <taxon>Metazoa</taxon>
        <taxon>Spiralia</taxon>
        <taxon>Gnathifera</taxon>
        <taxon>Rotifera</taxon>
        <taxon>Eurotatoria</taxon>
        <taxon>Bdelloidea</taxon>
        <taxon>Philodinida</taxon>
        <taxon>Philodinidae</taxon>
        <taxon>Didymodactylos</taxon>
    </lineage>
</organism>
<dbReference type="EMBL" id="CAJOBA010041707">
    <property type="protein sequence ID" value="CAF4119349.1"/>
    <property type="molecule type" value="Genomic_DNA"/>
</dbReference>
<proteinExistence type="inferred from homology"/>
<dbReference type="Proteomes" id="UP000682733">
    <property type="component" value="Unassembled WGS sequence"/>
</dbReference>
<dbReference type="Pfam" id="PF20266">
    <property type="entry name" value="Mab-21_C"/>
    <property type="match status" value="1"/>
</dbReference>
<sequence length="585" mass="68507">MTTSLFTSAFLSGSSVSGQDYAKQLAGVDADPFDADFMCNYGKIGTENELIQIDNVPNFVRIRWNNMKLASLAHGERETVDCVDGYEMKSVLCDLFNQANTQLDEPSPLVPTSQTIFWMYDILAPAFNIQMSFKNKLIISRFLNFYFKYKHLTNLELQENAWSAYLRANNYYSSAFDFVPTIKLNFWPKDVRPFLERLKENRPFLYEKIKTVYMHLIPKWSKKTETSSQYYEFRYSFSAVERILAEERSLNEQTLNGVAHSIYYKYLYTNGSAATTDEHLPSYFVKLTVLWMCETMDINQYENDNKIKLAKILAEKWITFVKQLISNGYCEHYFLSNINLLESYSPSLLHKINLILQDNTTVDLEQEMQLVTKVTTEDVKKQLKSKQDIYDYSYNDKMIYAVLDYIQLEKTFSKSLSFQKQIIENDYFLVVFSLLQTMAWLDGESNNWTQWKRLFCDNNEHIDHLPLTIEDCDKDDDINLLSVVSALCLSGSVLSRMLHIFTNSDLIEKAKLFNHEEFNKILSFFVNDCINPENILNRNYKSVVNYELLFFLDSLRINADDVDDELINNFYNNNIESILTKRKAR</sequence>
<feature type="domain" description="Mab-21-like nucleotidyltransferase" evidence="2">
    <location>
        <begin position="177"/>
        <end position="244"/>
    </location>
</feature>
<dbReference type="Proteomes" id="UP000677228">
    <property type="component" value="Unassembled WGS sequence"/>
</dbReference>
<feature type="non-terminal residue" evidence="5">
    <location>
        <position position="1"/>
    </location>
</feature>
<comment type="similarity">
    <text evidence="1">Belongs to the mab-21 family.</text>
</comment>
<dbReference type="Pfam" id="PF03281">
    <property type="entry name" value="Mab-21"/>
    <property type="match status" value="1"/>
</dbReference>
<evidence type="ECO:0000259" key="2">
    <source>
        <dbReference type="Pfam" id="PF03281"/>
    </source>
</evidence>
<comment type="caution">
    <text evidence="5">The sequence shown here is derived from an EMBL/GenBank/DDBJ whole genome shotgun (WGS) entry which is preliminary data.</text>
</comment>
<dbReference type="InterPro" id="IPR046903">
    <property type="entry name" value="Mab-21-like_nuc_Trfase"/>
</dbReference>
<gene>
    <name evidence="4" type="ORF">OVA965_LOCUS28995</name>
    <name evidence="5" type="ORF">TMI583_LOCUS29761</name>
</gene>
<evidence type="ECO:0000259" key="3">
    <source>
        <dbReference type="Pfam" id="PF20266"/>
    </source>
</evidence>
<accession>A0A8S2QQ30</accession>
<feature type="domain" description="Mab-21-like HhH/H2TH-like" evidence="3">
    <location>
        <begin position="275"/>
        <end position="352"/>
    </location>
</feature>
<evidence type="ECO:0000313" key="5">
    <source>
        <dbReference type="EMBL" id="CAF4119349.1"/>
    </source>
</evidence>
<dbReference type="AlphaFoldDB" id="A0A8S2QQ30"/>